<dbReference type="Pfam" id="PF18588">
    <property type="entry name" value="WcbI"/>
    <property type="match status" value="1"/>
</dbReference>
<accession>A0A853DN74</accession>
<evidence type="ECO:0000313" key="3">
    <source>
        <dbReference type="EMBL" id="NYJ76434.1"/>
    </source>
</evidence>
<sequence length="323" mass="35734">MSDQTHERAVNATDETVAAGQSEDQGRREHYGEFYGLHSPEDPDLPLLVVYGNCQAEATRVLLDGAADGRWRTLRMPPVHELVADDLPHLRKVLADTSYLVAQPIVDGYRDLPLGTQEIARELPERASIARFPSVYWAALFPTQVIVRVEAGDPPVVPYHDLRVLVAAANRVPVSFEPVHADGVRAVHEDSLAQLRRRQEHHGTIDAATILEHAGADTTWVVNHPHNHVLLHESQAILERLGLTGEVSDPGRVLLGELRTPVYAETLDALGIDGEASTSWQIRGDEVAEQEVADEQLRWYAEHPEAIETGLKQHAELVRTLGV</sequence>
<dbReference type="InterPro" id="IPR041307">
    <property type="entry name" value="WcbI"/>
</dbReference>
<keyword evidence="4" id="KW-1185">Reference proteome</keyword>
<organism evidence="3 4">
    <name type="scientific">Allobranchiibius huperziae</name>
    <dbReference type="NCBI Taxonomy" id="1874116"/>
    <lineage>
        <taxon>Bacteria</taxon>
        <taxon>Bacillati</taxon>
        <taxon>Actinomycetota</taxon>
        <taxon>Actinomycetes</taxon>
        <taxon>Micrococcales</taxon>
        <taxon>Dermacoccaceae</taxon>
        <taxon>Allobranchiibius</taxon>
    </lineage>
</organism>
<feature type="region of interest" description="Disordered" evidence="1">
    <location>
        <begin position="1"/>
        <end position="25"/>
    </location>
</feature>
<evidence type="ECO:0000256" key="1">
    <source>
        <dbReference type="SAM" id="MobiDB-lite"/>
    </source>
</evidence>
<dbReference type="Gene3D" id="3.40.50.12080">
    <property type="match status" value="1"/>
</dbReference>
<dbReference type="Proteomes" id="UP000571817">
    <property type="component" value="Unassembled WGS sequence"/>
</dbReference>
<dbReference type="AlphaFoldDB" id="A0A853DN74"/>
<proteinExistence type="predicted"/>
<gene>
    <name evidence="3" type="ORF">HNR15_003397</name>
</gene>
<name>A0A853DN74_9MICO</name>
<evidence type="ECO:0000313" key="4">
    <source>
        <dbReference type="Proteomes" id="UP000571817"/>
    </source>
</evidence>
<evidence type="ECO:0000259" key="2">
    <source>
        <dbReference type="Pfam" id="PF18588"/>
    </source>
</evidence>
<dbReference type="RefSeq" id="WP_179483491.1">
    <property type="nucleotide sequence ID" value="NZ_JACCFW010000001.1"/>
</dbReference>
<reference evidence="3 4" key="1">
    <citation type="submission" date="2020-07" db="EMBL/GenBank/DDBJ databases">
        <title>Sequencing the genomes of 1000 actinobacteria strains.</title>
        <authorList>
            <person name="Klenk H.-P."/>
        </authorList>
    </citation>
    <scope>NUCLEOTIDE SEQUENCE [LARGE SCALE GENOMIC DNA]</scope>
    <source>
        <strain evidence="3 4">DSM 29531</strain>
    </source>
</reference>
<protein>
    <recommendedName>
        <fullName evidence="2">Polysaccharide biosynthesis enzyme WcbI domain-containing protein</fullName>
    </recommendedName>
</protein>
<dbReference type="EMBL" id="JACCFW010000001">
    <property type="protein sequence ID" value="NYJ76434.1"/>
    <property type="molecule type" value="Genomic_DNA"/>
</dbReference>
<comment type="caution">
    <text evidence="3">The sequence shown here is derived from an EMBL/GenBank/DDBJ whole genome shotgun (WGS) entry which is preliminary data.</text>
</comment>
<feature type="domain" description="Polysaccharide biosynthesis enzyme WcbI" evidence="2">
    <location>
        <begin position="48"/>
        <end position="245"/>
    </location>
</feature>